<dbReference type="Gene3D" id="1.10.10.10">
    <property type="entry name" value="Winged helix-like DNA-binding domain superfamily/Winged helix DNA-binding domain"/>
    <property type="match status" value="1"/>
</dbReference>
<evidence type="ECO:0000313" key="6">
    <source>
        <dbReference type="Proteomes" id="UP001500967"/>
    </source>
</evidence>
<reference evidence="6" key="1">
    <citation type="journal article" date="2019" name="Int. J. Syst. Evol. Microbiol.">
        <title>The Global Catalogue of Microorganisms (GCM) 10K type strain sequencing project: providing services to taxonomists for standard genome sequencing and annotation.</title>
        <authorList>
            <consortium name="The Broad Institute Genomics Platform"/>
            <consortium name="The Broad Institute Genome Sequencing Center for Infectious Disease"/>
            <person name="Wu L."/>
            <person name="Ma J."/>
        </authorList>
    </citation>
    <scope>NUCLEOTIDE SEQUENCE [LARGE SCALE GENOMIC DNA]</scope>
    <source>
        <strain evidence="6">JCM 10425</strain>
    </source>
</reference>
<evidence type="ECO:0000313" key="5">
    <source>
        <dbReference type="EMBL" id="GAA0229053.1"/>
    </source>
</evidence>
<name>A0ABP3DFF9_9ACTN</name>
<dbReference type="SUPFAM" id="SSF48452">
    <property type="entry name" value="TPR-like"/>
    <property type="match status" value="2"/>
</dbReference>
<evidence type="ECO:0000256" key="2">
    <source>
        <dbReference type="ARBA" id="ARBA00023125"/>
    </source>
</evidence>
<feature type="domain" description="Bacterial transcriptional activator" evidence="4">
    <location>
        <begin position="92"/>
        <end position="235"/>
    </location>
</feature>
<evidence type="ECO:0000256" key="1">
    <source>
        <dbReference type="ARBA" id="ARBA00005820"/>
    </source>
</evidence>
<comment type="caution">
    <text evidence="5">The sequence shown here is derived from an EMBL/GenBank/DDBJ whole genome shotgun (WGS) entry which is preliminary data.</text>
</comment>
<accession>A0ABP3DFF9</accession>
<keyword evidence="6" id="KW-1185">Reference proteome</keyword>
<evidence type="ECO:0000259" key="4">
    <source>
        <dbReference type="SMART" id="SM01043"/>
    </source>
</evidence>
<evidence type="ECO:0000259" key="3">
    <source>
        <dbReference type="SMART" id="SM00862"/>
    </source>
</evidence>
<dbReference type="Gene3D" id="1.25.40.10">
    <property type="entry name" value="Tetratricopeptide repeat domain"/>
    <property type="match status" value="2"/>
</dbReference>
<dbReference type="Proteomes" id="UP001500967">
    <property type="component" value="Unassembled WGS sequence"/>
</dbReference>
<dbReference type="InterPro" id="IPR027417">
    <property type="entry name" value="P-loop_NTPase"/>
</dbReference>
<evidence type="ECO:0008006" key="7">
    <source>
        <dbReference type="Google" id="ProtNLM"/>
    </source>
</evidence>
<sequence length="1022" mass="109002">MTVQLALLARVAYRGVDVVGPRVQRLLALLAGELRAGQSSDRLIDELWPDERPEHPTKALQALVFRARAALGPDLIVSTPRGYRLALADEDVDTSAVLLRASEAAAAARRGAHPVALESAEAGLALFGADTPAAATDPLGELRADRAGTRAALHRARALALARLERWADAIGPLTELAADAPRDEELLVELLRAEAATQGPAAALARYDTYRRALRDELGADPGPQLQAAHAELLRPKARAEHHGIPFDPNPLLGRDADLAAVTALIRTSRVTSIIGIGGLGKTRLAQAVARAADRTTVHFVPLAGVATDDDVLGEVMTALGVVTGPTDAVDALAEALGSALLVLDNCEHVIRGAAELVHRLVARSRQLRVLTTSRTPLGLSSEAVHLLPELSPENSEELFRQRALAVRPGADLPDDVVREVCRHLDGLPLAVELAAARIRALSVRNIADRLNKRFTLLRGGSRDAPERHRTLSAVIDWSWHLLTPSSQAAMRALSVFPGGFTGAAAEDFGIDGDTLEHLVDQSLLTVVETGSELRFRMLETVREFSALRRAESGETDSVDDRFLAWARGFGVAHHEGLFGPDFIRTVRLVRAEQDNLALALRIAVERRDGPTVAAMVAAVGGLWMVESNLGKLLPLVDDPGWVLSHYRPAPESVEVARVAMVLTAISALLLQPERAVRSIVTARRLPPTAPTTLIGAADAVLRCRDLNQVRELAERSEPMLGAVANSVLSYSAEGTGDRTEALAAAERALHVLGDTGNRWIRAAAHSRVGELLGIERTDEARMHFSVVLDVFTELGAWATATRIRWALVFANLVAGRIDEAERWLAECMLHDPDERTTMYGFDLALRAELALQRGDVGTGLQLWRSVVEIAKASDDLTSSGLSWAAEAQAAAVLAHAGADRLDLIPEIDPATLLADNPAPSLSACGAALSALAAVRPAGDLIALAERCGPGGGFPSSASSVARVRDRVVDTDAYRAAVEKYATLTRDELPTVARTLLANHAALSGRGSSGTPPAPTRIRQA</sequence>
<protein>
    <recommendedName>
        <fullName evidence="7">ATPase</fullName>
    </recommendedName>
</protein>
<dbReference type="Gene3D" id="3.40.50.300">
    <property type="entry name" value="P-loop containing nucleotide triphosphate hydrolases"/>
    <property type="match status" value="1"/>
</dbReference>
<gene>
    <name evidence="5" type="ORF">GCM10009539_13070</name>
</gene>
<dbReference type="EMBL" id="BAAAGX010000006">
    <property type="protein sequence ID" value="GAA0229053.1"/>
    <property type="molecule type" value="Genomic_DNA"/>
</dbReference>
<organism evidence="5 6">
    <name type="scientific">Cryptosporangium japonicum</name>
    <dbReference type="NCBI Taxonomy" id="80872"/>
    <lineage>
        <taxon>Bacteria</taxon>
        <taxon>Bacillati</taxon>
        <taxon>Actinomycetota</taxon>
        <taxon>Actinomycetes</taxon>
        <taxon>Cryptosporangiales</taxon>
        <taxon>Cryptosporangiaceae</taxon>
        <taxon>Cryptosporangium</taxon>
    </lineage>
</organism>
<dbReference type="SUPFAM" id="SSF52540">
    <property type="entry name" value="P-loop containing nucleoside triphosphate hydrolases"/>
    <property type="match status" value="1"/>
</dbReference>
<dbReference type="InterPro" id="IPR016032">
    <property type="entry name" value="Sig_transdc_resp-reg_C-effctor"/>
</dbReference>
<dbReference type="SMART" id="SM00862">
    <property type="entry name" value="Trans_reg_C"/>
    <property type="match status" value="1"/>
</dbReference>
<dbReference type="InterPro" id="IPR005158">
    <property type="entry name" value="BTAD"/>
</dbReference>
<proteinExistence type="inferred from homology"/>
<dbReference type="PANTHER" id="PTHR47691">
    <property type="entry name" value="REGULATOR-RELATED"/>
    <property type="match status" value="1"/>
</dbReference>
<dbReference type="PANTHER" id="PTHR47691:SF3">
    <property type="entry name" value="HTH-TYPE TRANSCRIPTIONAL REGULATOR RV0890C-RELATED"/>
    <property type="match status" value="1"/>
</dbReference>
<feature type="domain" description="OmpR/PhoB-type" evidence="3">
    <location>
        <begin position="15"/>
        <end position="85"/>
    </location>
</feature>
<keyword evidence="2" id="KW-0238">DNA-binding</keyword>
<dbReference type="SMART" id="SM01043">
    <property type="entry name" value="BTAD"/>
    <property type="match status" value="1"/>
</dbReference>
<comment type="similarity">
    <text evidence="1">Belongs to the AfsR/DnrI/RedD regulatory family.</text>
</comment>
<dbReference type="SUPFAM" id="SSF46894">
    <property type="entry name" value="C-terminal effector domain of the bipartite response regulators"/>
    <property type="match status" value="1"/>
</dbReference>
<dbReference type="RefSeq" id="WP_344647809.1">
    <property type="nucleotide sequence ID" value="NZ_BAAAGX010000006.1"/>
</dbReference>
<dbReference type="InterPro" id="IPR011990">
    <property type="entry name" value="TPR-like_helical_dom_sf"/>
</dbReference>
<dbReference type="InterPro" id="IPR036388">
    <property type="entry name" value="WH-like_DNA-bd_sf"/>
</dbReference>
<dbReference type="Pfam" id="PF03704">
    <property type="entry name" value="BTAD"/>
    <property type="match status" value="1"/>
</dbReference>
<dbReference type="InterPro" id="IPR001867">
    <property type="entry name" value="OmpR/PhoB-type_DNA-bd"/>
</dbReference>